<evidence type="ECO:0000313" key="2">
    <source>
        <dbReference type="Proteomes" id="UP000298061"/>
    </source>
</evidence>
<protein>
    <submittedName>
        <fullName evidence="1">Uncharacterized protein</fullName>
    </submittedName>
</protein>
<dbReference type="OrthoDB" id="2841072at2759"/>
<gene>
    <name evidence="1" type="ORF">EWM64_g8385</name>
</gene>
<dbReference type="AlphaFoldDB" id="A0A4Y9ZQ60"/>
<evidence type="ECO:0000313" key="1">
    <source>
        <dbReference type="EMBL" id="TFY75628.1"/>
    </source>
</evidence>
<organism evidence="1 2">
    <name type="scientific">Hericium alpestre</name>
    <dbReference type="NCBI Taxonomy" id="135208"/>
    <lineage>
        <taxon>Eukaryota</taxon>
        <taxon>Fungi</taxon>
        <taxon>Dikarya</taxon>
        <taxon>Basidiomycota</taxon>
        <taxon>Agaricomycotina</taxon>
        <taxon>Agaricomycetes</taxon>
        <taxon>Russulales</taxon>
        <taxon>Hericiaceae</taxon>
        <taxon>Hericium</taxon>
    </lineage>
</organism>
<name>A0A4Y9ZQ60_9AGAM</name>
<comment type="caution">
    <text evidence="1">The sequence shown here is derived from an EMBL/GenBank/DDBJ whole genome shotgun (WGS) entry which is preliminary data.</text>
</comment>
<dbReference type="EMBL" id="SFCI01001494">
    <property type="protein sequence ID" value="TFY75628.1"/>
    <property type="molecule type" value="Genomic_DNA"/>
</dbReference>
<keyword evidence="2" id="KW-1185">Reference proteome</keyword>
<sequence>MDNTVPLEFPSLQHLDWAVYNPSEALTLLLLLRPPDRTREFKTLSLYYDSVITTTELNAFLDTLLTTCSTQTLFSFLLDADGPILEESDGIPVLHSASSYLHPLFQFSHIEEFRIGGLPVQLDDAFVAAVATTWPRLRVLHLYTGIPMMSAITPAGLRPLARESRRLEDLGVSIGSWPCPILPPPHGHADMGRRDVPLSVHVHHPVIGGSRSREDGMQRAARLQSLWEIFPNAVDVEYYIS</sequence>
<accession>A0A4Y9ZQ60</accession>
<proteinExistence type="predicted"/>
<dbReference type="Proteomes" id="UP000298061">
    <property type="component" value="Unassembled WGS sequence"/>
</dbReference>
<reference evidence="1 2" key="1">
    <citation type="submission" date="2019-02" db="EMBL/GenBank/DDBJ databases">
        <title>Genome sequencing of the rare red list fungi Hericium alpestre (H. flagellum).</title>
        <authorList>
            <person name="Buettner E."/>
            <person name="Kellner H."/>
        </authorList>
    </citation>
    <scope>NUCLEOTIDE SEQUENCE [LARGE SCALE GENOMIC DNA]</scope>
    <source>
        <strain evidence="1 2">DSM 108284</strain>
    </source>
</reference>